<gene>
    <name evidence="2" type="ORF">BOKJ2_LOCUS14470</name>
</gene>
<name>A0A811LRN0_9BILA</name>
<dbReference type="Proteomes" id="UP000614601">
    <property type="component" value="Unassembled WGS sequence"/>
</dbReference>
<feature type="chain" id="PRO_5036408545" description="Peptidase S1 domain-containing protein" evidence="1">
    <location>
        <begin position="21"/>
        <end position="294"/>
    </location>
</feature>
<accession>A0A811LRN0</accession>
<feature type="signal peptide" evidence="1">
    <location>
        <begin position="1"/>
        <end position="20"/>
    </location>
</feature>
<sequence length="294" mass="32969">MWSQNLAVLAFLGLISIVFGILDGDPVEWARHGYLVKVIGKAANGKGKACTGAIISGNFILTSPECVWDPEIEQNIEEFAILTSLRTYSRRLMGLLLMKTEKWAVLRIKEIDSSVLCPPPPQPPRVLRMNIVPSLTKQVMIDVTENDILYSKCYLLGFKTEDPDKFYGQKKVYRLDLNPLKEPRYGEDLYHSKIDDGFTACYEDVGSPLICNTLEKGTMVVGLFKSLNHLVPDNATELTTPESTIEAACSNAYEMNFDFIVNDERFLKLIEDHGISSYVNAYKACGFMNSDDEA</sequence>
<dbReference type="InterPro" id="IPR009003">
    <property type="entry name" value="Peptidase_S1_PA"/>
</dbReference>
<evidence type="ECO:0000313" key="2">
    <source>
        <dbReference type="EMBL" id="CAD5231095.1"/>
    </source>
</evidence>
<evidence type="ECO:0000313" key="3">
    <source>
        <dbReference type="Proteomes" id="UP000614601"/>
    </source>
</evidence>
<reference evidence="2" key="1">
    <citation type="submission" date="2020-09" db="EMBL/GenBank/DDBJ databases">
        <authorList>
            <person name="Kikuchi T."/>
        </authorList>
    </citation>
    <scope>NUCLEOTIDE SEQUENCE</scope>
    <source>
        <strain evidence="2">SH1</strain>
    </source>
</reference>
<dbReference type="SUPFAM" id="SSF50494">
    <property type="entry name" value="Trypsin-like serine proteases"/>
    <property type="match status" value="1"/>
</dbReference>
<dbReference type="EMBL" id="CAJFCW020000006">
    <property type="protein sequence ID" value="CAG9128419.1"/>
    <property type="molecule type" value="Genomic_DNA"/>
</dbReference>
<keyword evidence="3" id="KW-1185">Reference proteome</keyword>
<organism evidence="2 3">
    <name type="scientific">Bursaphelenchus okinawaensis</name>
    <dbReference type="NCBI Taxonomy" id="465554"/>
    <lineage>
        <taxon>Eukaryota</taxon>
        <taxon>Metazoa</taxon>
        <taxon>Ecdysozoa</taxon>
        <taxon>Nematoda</taxon>
        <taxon>Chromadorea</taxon>
        <taxon>Rhabditida</taxon>
        <taxon>Tylenchina</taxon>
        <taxon>Tylenchomorpha</taxon>
        <taxon>Aphelenchoidea</taxon>
        <taxon>Aphelenchoididae</taxon>
        <taxon>Bursaphelenchus</taxon>
    </lineage>
</organism>
<dbReference type="Proteomes" id="UP000783686">
    <property type="component" value="Unassembled WGS sequence"/>
</dbReference>
<comment type="caution">
    <text evidence="2">The sequence shown here is derived from an EMBL/GenBank/DDBJ whole genome shotgun (WGS) entry which is preliminary data.</text>
</comment>
<evidence type="ECO:0008006" key="4">
    <source>
        <dbReference type="Google" id="ProtNLM"/>
    </source>
</evidence>
<evidence type="ECO:0000256" key="1">
    <source>
        <dbReference type="SAM" id="SignalP"/>
    </source>
</evidence>
<protein>
    <recommendedName>
        <fullName evidence="4">Peptidase S1 domain-containing protein</fullName>
    </recommendedName>
</protein>
<dbReference type="EMBL" id="CAJFDH010000006">
    <property type="protein sequence ID" value="CAD5231095.1"/>
    <property type="molecule type" value="Genomic_DNA"/>
</dbReference>
<keyword evidence="1" id="KW-0732">Signal</keyword>
<dbReference type="AlphaFoldDB" id="A0A811LRN0"/>
<dbReference type="OrthoDB" id="5858510at2759"/>
<proteinExistence type="predicted"/>